<protein>
    <submittedName>
        <fullName evidence="2">Uncharacterized protein</fullName>
    </submittedName>
</protein>
<organism evidence="2 3">
    <name type="scientific">Protopolystoma xenopodis</name>
    <dbReference type="NCBI Taxonomy" id="117903"/>
    <lineage>
        <taxon>Eukaryota</taxon>
        <taxon>Metazoa</taxon>
        <taxon>Spiralia</taxon>
        <taxon>Lophotrochozoa</taxon>
        <taxon>Platyhelminthes</taxon>
        <taxon>Monogenea</taxon>
        <taxon>Polyopisthocotylea</taxon>
        <taxon>Polystomatidea</taxon>
        <taxon>Polystomatidae</taxon>
        <taxon>Protopolystoma</taxon>
    </lineage>
</organism>
<dbReference type="EMBL" id="CAAALY010133569">
    <property type="protein sequence ID" value="VEL32373.1"/>
    <property type="molecule type" value="Genomic_DNA"/>
</dbReference>
<evidence type="ECO:0000313" key="2">
    <source>
        <dbReference type="EMBL" id="VEL32373.1"/>
    </source>
</evidence>
<sequence length="116" mass="12698">MMCHPVATSGVDAGPGNGLSGARPEPVYRRRRLGATGLEPTDREARGGANRGRTKPAVHETVVKLTLRPERSSSWTYGLQLAPPEAVGFVYGTSIFEEWLHFSQNNTRFMPVHHSA</sequence>
<comment type="caution">
    <text evidence="2">The sequence shown here is derived from an EMBL/GenBank/DDBJ whole genome shotgun (WGS) entry which is preliminary data.</text>
</comment>
<feature type="region of interest" description="Disordered" evidence="1">
    <location>
        <begin position="1"/>
        <end position="58"/>
    </location>
</feature>
<dbReference type="AlphaFoldDB" id="A0A448XAN0"/>
<accession>A0A448XAN0</accession>
<dbReference type="Proteomes" id="UP000784294">
    <property type="component" value="Unassembled WGS sequence"/>
</dbReference>
<reference evidence="2" key="1">
    <citation type="submission" date="2018-11" db="EMBL/GenBank/DDBJ databases">
        <authorList>
            <consortium name="Pathogen Informatics"/>
        </authorList>
    </citation>
    <scope>NUCLEOTIDE SEQUENCE</scope>
</reference>
<proteinExistence type="predicted"/>
<evidence type="ECO:0000313" key="3">
    <source>
        <dbReference type="Proteomes" id="UP000784294"/>
    </source>
</evidence>
<keyword evidence="3" id="KW-1185">Reference proteome</keyword>
<gene>
    <name evidence="2" type="ORF">PXEA_LOCUS25813</name>
</gene>
<evidence type="ECO:0000256" key="1">
    <source>
        <dbReference type="SAM" id="MobiDB-lite"/>
    </source>
</evidence>
<name>A0A448XAN0_9PLAT</name>